<reference evidence="2" key="1">
    <citation type="submission" date="2019-08" db="EMBL/GenBank/DDBJ databases">
        <title>Limnoglobus roseus gen. nov., sp. nov., a novel freshwater planctomycete with a giant genome from the family Gemmataceae.</title>
        <authorList>
            <person name="Kulichevskaya I.S."/>
            <person name="Naumoff D.G."/>
            <person name="Miroshnikov K."/>
            <person name="Ivanova A."/>
            <person name="Philippov D.A."/>
            <person name="Hakobyan A."/>
            <person name="Rijpstra I.C."/>
            <person name="Sinninghe Damste J.S."/>
            <person name="Liesack W."/>
            <person name="Dedysh S.N."/>
        </authorList>
    </citation>
    <scope>NUCLEOTIDE SEQUENCE [LARGE SCALE GENOMIC DNA]</scope>
    <source>
        <strain evidence="2">PX52</strain>
    </source>
</reference>
<evidence type="ECO:0000313" key="2">
    <source>
        <dbReference type="Proteomes" id="UP000324974"/>
    </source>
</evidence>
<keyword evidence="2" id="KW-1185">Reference proteome</keyword>
<gene>
    <name evidence="1" type="ORF">PX52LOC_02529</name>
</gene>
<dbReference type="Proteomes" id="UP000324974">
    <property type="component" value="Chromosome"/>
</dbReference>
<protein>
    <submittedName>
        <fullName evidence="1">Uncharacterized protein</fullName>
    </submittedName>
</protein>
<sequence length="95" mass="10647">MAGTGGNRRAVEAVLNHLHVADLFGAEGPGLAARPELTAEQAVYLGRLLREMWAAKLARDFPGRRFTVTFPDDEREDVTEYEVTFFQEHERTIGT</sequence>
<evidence type="ECO:0000313" key="1">
    <source>
        <dbReference type="EMBL" id="QEL15597.1"/>
    </source>
</evidence>
<dbReference type="RefSeq" id="WP_149110399.1">
    <property type="nucleotide sequence ID" value="NZ_CP042425.1"/>
</dbReference>
<organism evidence="1 2">
    <name type="scientific">Limnoglobus roseus</name>
    <dbReference type="NCBI Taxonomy" id="2598579"/>
    <lineage>
        <taxon>Bacteria</taxon>
        <taxon>Pseudomonadati</taxon>
        <taxon>Planctomycetota</taxon>
        <taxon>Planctomycetia</taxon>
        <taxon>Gemmatales</taxon>
        <taxon>Gemmataceae</taxon>
        <taxon>Limnoglobus</taxon>
    </lineage>
</organism>
<dbReference type="OrthoDB" id="9805159at2"/>
<name>A0A5C1ABM4_9BACT</name>
<accession>A0A5C1ABM4</accession>
<proteinExistence type="predicted"/>
<dbReference type="AlphaFoldDB" id="A0A5C1ABM4"/>
<dbReference type="EMBL" id="CP042425">
    <property type="protein sequence ID" value="QEL15597.1"/>
    <property type="molecule type" value="Genomic_DNA"/>
</dbReference>
<dbReference type="KEGG" id="lrs:PX52LOC_02529"/>